<sequence length="1259" mass="132688">MASYEGGVGVGGKVRRKPFLRRASSSTPYDRPPISIRNPNEERTGWISKLIDPASRVISRNAHRLFSSMFRKALPRLGAEVNRESRNGGDFREGNGPFTNFIKNMQHPDNNGNNSNDAEKLTATDMAGTPLESFMVKWKEIITGSTSWVLVPKKVFLVVLILVFFSPLEEVTEIEHLTELLRSRTVDVVGGNNNNGYASSTPEPARGGQDSRELANTPLKESKMDNQILLGAVSSCAPISNFIEQNIHSPAELAKAYMGSRPSNVSPLDLGLRNQLSNEDISLQTKIPFTPMSTNMSLAPRSAVRINGVSENVYTTPRPRGRSAIYNMARTPYSRVHQTGTPKIDRYADPLTLSQSPWENHIVSVGRQGLKRRSSILYSDIGSVGPIRRIRQKASMMSTPSTNMELRTNGSPLSIPTVEPGSRFAQGSTSSMQTQFLVDGSRHDISYMKRAEHDDNSSTNTNSAYVPSQSSNMAKKILQQLDKLAPSPKEKSSELKLTLAREKSPSELTLNMLHGQALKSVRNVDSSKLLQDVRRTGASDGLDRSLFPKTLDVIFGKEDKCETNGPMKTASIPKSYPKIDALESTTSIKGSTSISHFVPVSEKKKRAFQMSAHEDFLELDDDSELVATPPTIENEKLDTYALGSNSVIFKKLTEEKSSSEAKLHVNSVFNKETSSSPINVDKNGGFTFSAAANTQKATPVSPPLQFSEKTPRPMEASAAPVFSFNTNSLEKGSPPASSSMASGVSLFSGTVLSVQSDSKQKPLRSNASDAVAVEASPRIAESDKSGKAQTLKSGDLLRTSESFTPANVSTSVTPNSFTFGASASQSSINNTPFSSTPLFAIPAAFSASTSTAAEVFSTTVTTKSISGTTPLSSTFPIFSFGSGTSASIVPSSSTSLPSATLAPESTTPEAKTEQLPSFGNSTSNNLFEAATSSTFTSCGSGIFGFSVAAPSSTISKSSAPNNESQSSNLFGKSLFGVQGTSGGIETKVTPSTQSMPSQFGSSAPSPPFGLRGSSTLSSTGTALSGASVPAVKFGSSSVFGSSSSTTFSTSTTSLTSGPSATTGLFSFSSPSSIFGSGIGSSSVTAFPFGTTSAAAPVAASAPVAFGSTMGSSSGSMFSFNSASATPSSTSFSQAGSLFGTTANPFGSTFPSNDQMNMEDSMAEDTVQASTSNISPFGQPVNSPSPSNFMFSSPTPSGGPPVFQFGGLQNSGAPPQNPSPFQASGNLDFGSNAGSFSLGTGGGDKAGRKIVKVKRNVKRR</sequence>
<feature type="compositionally biased region" description="Polar residues" evidence="1">
    <location>
        <begin position="904"/>
        <end position="918"/>
    </location>
</feature>
<feature type="region of interest" description="Disordered" evidence="1">
    <location>
        <begin position="191"/>
        <end position="213"/>
    </location>
</feature>
<feature type="region of interest" description="Disordered" evidence="1">
    <location>
        <begin position="757"/>
        <end position="793"/>
    </location>
</feature>
<dbReference type="OrthoDB" id="653468at2759"/>
<keyword evidence="3" id="KW-1185">Reference proteome</keyword>
<feature type="compositionally biased region" description="Polar residues" evidence="1">
    <location>
        <begin position="988"/>
        <end position="1003"/>
    </location>
</feature>
<dbReference type="AlphaFoldDB" id="A0A7J7M5L7"/>
<dbReference type="GO" id="GO:0071763">
    <property type="term" value="P:nuclear membrane organization"/>
    <property type="evidence" value="ECO:0007669"/>
    <property type="project" value="TreeGrafter"/>
</dbReference>
<dbReference type="PANTHER" id="PTHR33416">
    <property type="entry name" value="NUCLEAR PORE COMPLEX PROTEIN NUP1"/>
    <property type="match status" value="1"/>
</dbReference>
<proteinExistence type="predicted"/>
<dbReference type="PANTHER" id="PTHR33416:SF20">
    <property type="entry name" value="NUCLEAR PORE COMPLEX PROTEIN NUP1"/>
    <property type="match status" value="1"/>
</dbReference>
<evidence type="ECO:0000313" key="2">
    <source>
        <dbReference type="EMBL" id="KAF6150191.1"/>
    </source>
</evidence>
<protein>
    <recommendedName>
        <fullName evidence="4">Nuclear pore complex protein NUP1</fullName>
    </recommendedName>
</protein>
<feature type="region of interest" description="Disordered" evidence="1">
    <location>
        <begin position="17"/>
        <end position="37"/>
    </location>
</feature>
<feature type="compositionally biased region" description="Basic residues" evidence="1">
    <location>
        <begin position="1247"/>
        <end position="1259"/>
    </location>
</feature>
<dbReference type="EMBL" id="JACGCM010001753">
    <property type="protein sequence ID" value="KAF6150191.1"/>
    <property type="molecule type" value="Genomic_DNA"/>
</dbReference>
<organism evidence="2 3">
    <name type="scientific">Kingdonia uniflora</name>
    <dbReference type="NCBI Taxonomy" id="39325"/>
    <lineage>
        <taxon>Eukaryota</taxon>
        <taxon>Viridiplantae</taxon>
        <taxon>Streptophyta</taxon>
        <taxon>Embryophyta</taxon>
        <taxon>Tracheophyta</taxon>
        <taxon>Spermatophyta</taxon>
        <taxon>Magnoliopsida</taxon>
        <taxon>Ranunculales</taxon>
        <taxon>Circaeasteraceae</taxon>
        <taxon>Kingdonia</taxon>
    </lineage>
</organism>
<feature type="region of interest" description="Disordered" evidence="1">
    <location>
        <begin position="981"/>
        <end position="1016"/>
    </location>
</feature>
<dbReference type="GO" id="GO:0005635">
    <property type="term" value="C:nuclear envelope"/>
    <property type="evidence" value="ECO:0007669"/>
    <property type="project" value="TreeGrafter"/>
</dbReference>
<name>A0A7J7M5L7_9MAGN</name>
<evidence type="ECO:0000256" key="1">
    <source>
        <dbReference type="SAM" id="MobiDB-lite"/>
    </source>
</evidence>
<reference evidence="2 3" key="1">
    <citation type="journal article" date="2020" name="IScience">
        <title>Genome Sequencing of the Endangered Kingdonia uniflora (Circaeasteraceae, Ranunculales) Reveals Potential Mechanisms of Evolutionary Specialization.</title>
        <authorList>
            <person name="Sun Y."/>
            <person name="Deng T."/>
            <person name="Zhang A."/>
            <person name="Moore M.J."/>
            <person name="Landis J.B."/>
            <person name="Lin N."/>
            <person name="Zhang H."/>
            <person name="Zhang X."/>
            <person name="Huang J."/>
            <person name="Zhang X."/>
            <person name="Sun H."/>
            <person name="Wang H."/>
        </authorList>
    </citation>
    <scope>NUCLEOTIDE SEQUENCE [LARGE SCALE GENOMIC DNA]</scope>
    <source>
        <strain evidence="2">TB1705</strain>
        <tissue evidence="2">Leaf</tissue>
    </source>
</reference>
<comment type="caution">
    <text evidence="2">The sequence shown here is derived from an EMBL/GenBank/DDBJ whole genome shotgun (WGS) entry which is preliminary data.</text>
</comment>
<accession>A0A7J7M5L7</accession>
<dbReference type="Proteomes" id="UP000541444">
    <property type="component" value="Unassembled WGS sequence"/>
</dbReference>
<feature type="compositionally biased region" description="Polar residues" evidence="1">
    <location>
        <begin position="757"/>
        <end position="768"/>
    </location>
</feature>
<evidence type="ECO:0000313" key="3">
    <source>
        <dbReference type="Proteomes" id="UP000541444"/>
    </source>
</evidence>
<evidence type="ECO:0008006" key="4">
    <source>
        <dbReference type="Google" id="ProtNLM"/>
    </source>
</evidence>
<feature type="compositionally biased region" description="Polar residues" evidence="1">
    <location>
        <begin position="1206"/>
        <end position="1224"/>
    </location>
</feature>
<feature type="compositionally biased region" description="Low complexity" evidence="1">
    <location>
        <begin position="893"/>
        <end position="903"/>
    </location>
</feature>
<feature type="region of interest" description="Disordered" evidence="1">
    <location>
        <begin position="893"/>
        <end position="918"/>
    </location>
</feature>
<feature type="region of interest" description="Disordered" evidence="1">
    <location>
        <begin position="1189"/>
        <end position="1259"/>
    </location>
</feature>
<gene>
    <name evidence="2" type="ORF">GIB67_023146</name>
</gene>